<gene>
    <name evidence="7" type="ORF">ACFQND_17700</name>
</gene>
<evidence type="ECO:0000256" key="1">
    <source>
        <dbReference type="ARBA" id="ARBA00009437"/>
    </source>
</evidence>
<sequence>MDTLSNLKAFVATADAGSFSGAARQLGLVPSVISKRIDQLEWRIRAPLFTRTTRKLTLTDVGDRYLRTVREVIRQVDDALTGMARASGGLEGHIRVKVPTTLGVLYLSDILTGFLRSQPMISMDIVLADRSVNPIEEGFDIAIGARPELYGRVQDKPLCLLNRRLCASPAYLERRGTPLHPGDLVEHDCLVFITSGTRWEFNSEQGMIGIDVRPKLQTNDGAAICQAAIAGGGIALMADYQSGQALRSGELVEVLQPFEVPGIWLKALVPSNRIELPRVRMLLDWLEQNLKPLTPWEKMQQTPRPDAVNKKASASPVPRKPSPAKRSRRPNT</sequence>
<dbReference type="RefSeq" id="WP_371436460.1">
    <property type="nucleotide sequence ID" value="NZ_JBHSRS010000081.1"/>
</dbReference>
<feature type="domain" description="HTH lysR-type" evidence="6">
    <location>
        <begin position="1"/>
        <end position="59"/>
    </location>
</feature>
<accession>A0ABW1TZH1</accession>
<dbReference type="CDD" id="cd08422">
    <property type="entry name" value="PBP2_CrgA_like"/>
    <property type="match status" value="1"/>
</dbReference>
<dbReference type="EMBL" id="JBHSRS010000081">
    <property type="protein sequence ID" value="MFC6283061.1"/>
    <property type="molecule type" value="Genomic_DNA"/>
</dbReference>
<dbReference type="InterPro" id="IPR000847">
    <property type="entry name" value="LysR_HTH_N"/>
</dbReference>
<dbReference type="Pfam" id="PF03466">
    <property type="entry name" value="LysR_substrate"/>
    <property type="match status" value="1"/>
</dbReference>
<evidence type="ECO:0000256" key="4">
    <source>
        <dbReference type="ARBA" id="ARBA00023163"/>
    </source>
</evidence>
<dbReference type="InterPro" id="IPR036390">
    <property type="entry name" value="WH_DNA-bd_sf"/>
</dbReference>
<comment type="caution">
    <text evidence="7">The sequence shown here is derived from an EMBL/GenBank/DDBJ whole genome shotgun (WGS) entry which is preliminary data.</text>
</comment>
<proteinExistence type="inferred from homology"/>
<evidence type="ECO:0000313" key="8">
    <source>
        <dbReference type="Proteomes" id="UP001596270"/>
    </source>
</evidence>
<comment type="similarity">
    <text evidence="1">Belongs to the LysR transcriptional regulatory family.</text>
</comment>
<dbReference type="Gene3D" id="1.10.10.10">
    <property type="entry name" value="Winged helix-like DNA-binding domain superfamily/Winged helix DNA-binding domain"/>
    <property type="match status" value="1"/>
</dbReference>
<evidence type="ECO:0000256" key="2">
    <source>
        <dbReference type="ARBA" id="ARBA00023015"/>
    </source>
</evidence>
<evidence type="ECO:0000256" key="3">
    <source>
        <dbReference type="ARBA" id="ARBA00023125"/>
    </source>
</evidence>
<organism evidence="7 8">
    <name type="scientific">Polaromonas aquatica</name>
    <dbReference type="NCBI Taxonomy" id="332657"/>
    <lineage>
        <taxon>Bacteria</taxon>
        <taxon>Pseudomonadati</taxon>
        <taxon>Pseudomonadota</taxon>
        <taxon>Betaproteobacteria</taxon>
        <taxon>Burkholderiales</taxon>
        <taxon>Comamonadaceae</taxon>
        <taxon>Polaromonas</taxon>
    </lineage>
</organism>
<keyword evidence="3" id="KW-0238">DNA-binding</keyword>
<dbReference type="Gene3D" id="3.40.190.290">
    <property type="match status" value="1"/>
</dbReference>
<dbReference type="PANTHER" id="PTHR30537">
    <property type="entry name" value="HTH-TYPE TRANSCRIPTIONAL REGULATOR"/>
    <property type="match status" value="1"/>
</dbReference>
<dbReference type="SUPFAM" id="SSF53850">
    <property type="entry name" value="Periplasmic binding protein-like II"/>
    <property type="match status" value="1"/>
</dbReference>
<dbReference type="InterPro" id="IPR005119">
    <property type="entry name" value="LysR_subst-bd"/>
</dbReference>
<feature type="compositionally biased region" description="Basic residues" evidence="5">
    <location>
        <begin position="322"/>
        <end position="332"/>
    </location>
</feature>
<dbReference type="PANTHER" id="PTHR30537:SF35">
    <property type="entry name" value="TRANSCRIPTIONAL REGULATORY PROTEIN"/>
    <property type="match status" value="1"/>
</dbReference>
<evidence type="ECO:0000313" key="7">
    <source>
        <dbReference type="EMBL" id="MFC6283061.1"/>
    </source>
</evidence>
<keyword evidence="4" id="KW-0804">Transcription</keyword>
<reference evidence="8" key="1">
    <citation type="journal article" date="2019" name="Int. J. Syst. Evol. Microbiol.">
        <title>The Global Catalogue of Microorganisms (GCM) 10K type strain sequencing project: providing services to taxonomists for standard genome sequencing and annotation.</title>
        <authorList>
            <consortium name="The Broad Institute Genomics Platform"/>
            <consortium name="The Broad Institute Genome Sequencing Center for Infectious Disease"/>
            <person name="Wu L."/>
            <person name="Ma J."/>
        </authorList>
    </citation>
    <scope>NUCLEOTIDE SEQUENCE [LARGE SCALE GENOMIC DNA]</scope>
    <source>
        <strain evidence="8">CCUG 39402</strain>
    </source>
</reference>
<dbReference type="InterPro" id="IPR036388">
    <property type="entry name" value="WH-like_DNA-bd_sf"/>
</dbReference>
<dbReference type="InterPro" id="IPR058163">
    <property type="entry name" value="LysR-type_TF_proteobact-type"/>
</dbReference>
<name>A0ABW1TZH1_9BURK</name>
<feature type="region of interest" description="Disordered" evidence="5">
    <location>
        <begin position="294"/>
        <end position="332"/>
    </location>
</feature>
<dbReference type="Pfam" id="PF00126">
    <property type="entry name" value="HTH_1"/>
    <property type="match status" value="1"/>
</dbReference>
<evidence type="ECO:0000256" key="5">
    <source>
        <dbReference type="SAM" id="MobiDB-lite"/>
    </source>
</evidence>
<dbReference type="SUPFAM" id="SSF46785">
    <property type="entry name" value="Winged helix' DNA-binding domain"/>
    <property type="match status" value="1"/>
</dbReference>
<dbReference type="Proteomes" id="UP001596270">
    <property type="component" value="Unassembled WGS sequence"/>
</dbReference>
<dbReference type="PROSITE" id="PS50931">
    <property type="entry name" value="HTH_LYSR"/>
    <property type="match status" value="1"/>
</dbReference>
<keyword evidence="2" id="KW-0805">Transcription regulation</keyword>
<keyword evidence="8" id="KW-1185">Reference proteome</keyword>
<evidence type="ECO:0000259" key="6">
    <source>
        <dbReference type="PROSITE" id="PS50931"/>
    </source>
</evidence>
<protein>
    <submittedName>
        <fullName evidence="7">LysR family transcriptional regulator</fullName>
    </submittedName>
</protein>